<accession>A0A1W5D4W1</accession>
<evidence type="ECO:0000256" key="4">
    <source>
        <dbReference type="ARBA" id="ARBA00023136"/>
    </source>
</evidence>
<dbReference type="PANTHER" id="PTHR23294">
    <property type="entry name" value="ET TRANSLATION PRODUCT-RELATED"/>
    <property type="match status" value="1"/>
</dbReference>
<dbReference type="GO" id="GO:0016020">
    <property type="term" value="C:membrane"/>
    <property type="evidence" value="ECO:0007669"/>
    <property type="project" value="UniProtKB-SubCell"/>
</dbReference>
<feature type="transmembrane region" description="Helical" evidence="6">
    <location>
        <begin position="450"/>
        <end position="469"/>
    </location>
</feature>
<evidence type="ECO:0000256" key="2">
    <source>
        <dbReference type="ARBA" id="ARBA00022692"/>
    </source>
</evidence>
<reference evidence="7 10" key="3">
    <citation type="submission" date="2019-09" db="EMBL/GenBank/DDBJ databases">
        <title>The hologenome of the rock-dwelling lichen Lasallia pustulata.</title>
        <authorList>
            <person name="Greshake Tzovaras B."/>
            <person name="Segers F."/>
            <person name="Bicker A."/>
            <person name="Dal Grande F."/>
            <person name="Otte J."/>
            <person name="Hankeln T."/>
            <person name="Schmitt I."/>
            <person name="Ebersberger I."/>
        </authorList>
    </citation>
    <scope>NUCLEOTIDE SEQUENCE [LARGE SCALE GENOMIC DNA]</scope>
    <source>
        <strain evidence="7">A1-1</strain>
    </source>
</reference>
<proteinExistence type="predicted"/>
<gene>
    <name evidence="7" type="ORF">FRX48_03584</name>
</gene>
<keyword evidence="9" id="KW-1185">Reference proteome</keyword>
<evidence type="ECO:0000313" key="9">
    <source>
        <dbReference type="Proteomes" id="UP000192927"/>
    </source>
</evidence>
<organism evidence="8 9">
    <name type="scientific">Lasallia pustulata</name>
    <dbReference type="NCBI Taxonomy" id="136370"/>
    <lineage>
        <taxon>Eukaryota</taxon>
        <taxon>Fungi</taxon>
        <taxon>Dikarya</taxon>
        <taxon>Ascomycota</taxon>
        <taxon>Pezizomycotina</taxon>
        <taxon>Lecanoromycetes</taxon>
        <taxon>OSLEUM clade</taxon>
        <taxon>Umbilicariomycetidae</taxon>
        <taxon>Umbilicariales</taxon>
        <taxon>Umbilicariaceae</taxon>
        <taxon>Lasallia</taxon>
    </lineage>
</organism>
<feature type="transmembrane region" description="Helical" evidence="6">
    <location>
        <begin position="93"/>
        <end position="112"/>
    </location>
</feature>
<dbReference type="EMBL" id="VXIT01000005">
    <property type="protein sequence ID" value="KAA6412593.1"/>
    <property type="molecule type" value="Genomic_DNA"/>
</dbReference>
<evidence type="ECO:0000313" key="7">
    <source>
        <dbReference type="EMBL" id="KAA6412593.1"/>
    </source>
</evidence>
<feature type="transmembrane region" description="Helical" evidence="6">
    <location>
        <begin position="215"/>
        <end position="235"/>
    </location>
</feature>
<protein>
    <submittedName>
        <fullName evidence="8">Duf895 domain membrane protein</fullName>
    </submittedName>
    <submittedName>
        <fullName evidence="7">MFS general substrate transporter</fullName>
    </submittedName>
</protein>
<keyword evidence="4 6" id="KW-0472">Membrane</keyword>
<sequence>MADPTERSVEKTTSSLHVNHHTPSGEESGRLSRPTGWMYRSFRVGPIRLPWYASPPSQLILVALVCFLCPGMFNAVSGLGGGGQVNATTANNANVALYSTFSVVGFFAGSIANRLGIKLTLSFGGFGYFLYIASFLSYNHTKNAGFVIFAGALLGVCAGLLWTAQGAIMMSYPHEGSKGRYISWFWMIFNLGSVIGSLIPLAQNIHSTSSSVNDGTYIAFMVLAFLGAVLALCLIDARHVQRADGSHVVLMQHPTWRSELFGLWEVFRSDTYIILLFPMFFASNWFYTYQFNDVNLPKFNIRTRSLNNVLYWSSQIFGASIFGYALDVKSVSRTVKAKAAWVVLFVLTMAIWGGGYAWQKLYTRAEVTVQGYVKEDWTTSGYVGPMFLYMFYGFFDAAWQTCVYWYMGALTNNGRKLANFAGFYKGIQSAGAAIIYRIDALNAPFMNEFAASWALLAGALLIAAPVIMLKVRDTVPLEDDLKFSDETASDVQAHTPELNNEKH</sequence>
<evidence type="ECO:0000313" key="8">
    <source>
        <dbReference type="EMBL" id="SLM38164.1"/>
    </source>
</evidence>
<keyword evidence="3 6" id="KW-1133">Transmembrane helix</keyword>
<feature type="region of interest" description="Disordered" evidence="5">
    <location>
        <begin position="1"/>
        <end position="31"/>
    </location>
</feature>
<dbReference type="InterPro" id="IPR051617">
    <property type="entry name" value="UNC-93-like_regulator"/>
</dbReference>
<feature type="transmembrane region" description="Helical" evidence="6">
    <location>
        <begin position="184"/>
        <end position="203"/>
    </location>
</feature>
<dbReference type="Proteomes" id="UP000192927">
    <property type="component" value="Unassembled WGS sequence"/>
</dbReference>
<dbReference type="InterPro" id="IPR036259">
    <property type="entry name" value="MFS_trans_sf"/>
</dbReference>
<evidence type="ECO:0000313" key="10">
    <source>
        <dbReference type="Proteomes" id="UP000324767"/>
    </source>
</evidence>
<dbReference type="OrthoDB" id="196103at2759"/>
<reference evidence="8" key="1">
    <citation type="submission" date="2017-03" db="EMBL/GenBank/DDBJ databases">
        <authorList>
            <person name="Afonso C.L."/>
            <person name="Miller P.J."/>
            <person name="Scott M.A."/>
            <person name="Spackman E."/>
            <person name="Goraichik I."/>
            <person name="Dimitrov K.M."/>
            <person name="Suarez D.L."/>
            <person name="Swayne D.E."/>
        </authorList>
    </citation>
    <scope>NUCLEOTIDE SEQUENCE [LARGE SCALE GENOMIC DNA]</scope>
</reference>
<dbReference type="AlphaFoldDB" id="A0A1W5D4W1"/>
<evidence type="ECO:0000256" key="1">
    <source>
        <dbReference type="ARBA" id="ARBA00004141"/>
    </source>
</evidence>
<feature type="compositionally biased region" description="Basic and acidic residues" evidence="5">
    <location>
        <begin position="1"/>
        <end position="10"/>
    </location>
</feature>
<dbReference type="Pfam" id="PF05978">
    <property type="entry name" value="UNC-93"/>
    <property type="match status" value="1"/>
</dbReference>
<evidence type="ECO:0000256" key="6">
    <source>
        <dbReference type="SAM" id="Phobius"/>
    </source>
</evidence>
<dbReference type="SUPFAM" id="SSF103473">
    <property type="entry name" value="MFS general substrate transporter"/>
    <property type="match status" value="1"/>
</dbReference>
<evidence type="ECO:0000256" key="3">
    <source>
        <dbReference type="ARBA" id="ARBA00022989"/>
    </source>
</evidence>
<feature type="transmembrane region" description="Helical" evidence="6">
    <location>
        <begin position="418"/>
        <end position="438"/>
    </location>
</feature>
<comment type="subcellular location">
    <subcellularLocation>
        <location evidence="1">Membrane</location>
        <topology evidence="1">Multi-pass membrane protein</topology>
    </subcellularLocation>
</comment>
<name>A0A1W5D4W1_9LECA</name>
<dbReference type="InterPro" id="IPR010291">
    <property type="entry name" value="Ion_channel_UNC-93"/>
</dbReference>
<feature type="transmembrane region" description="Helical" evidence="6">
    <location>
        <begin position="386"/>
        <end position="406"/>
    </location>
</feature>
<evidence type="ECO:0000256" key="5">
    <source>
        <dbReference type="SAM" id="MobiDB-lite"/>
    </source>
</evidence>
<feature type="transmembrane region" description="Helical" evidence="6">
    <location>
        <begin position="119"/>
        <end position="138"/>
    </location>
</feature>
<keyword evidence="2 6" id="KW-0812">Transmembrane</keyword>
<dbReference type="EMBL" id="FWEW01002281">
    <property type="protein sequence ID" value="SLM38164.1"/>
    <property type="molecule type" value="Genomic_DNA"/>
</dbReference>
<dbReference type="Gene3D" id="1.20.1250.20">
    <property type="entry name" value="MFS general substrate transporter like domains"/>
    <property type="match status" value="1"/>
</dbReference>
<feature type="transmembrane region" description="Helical" evidence="6">
    <location>
        <begin position="271"/>
        <end position="289"/>
    </location>
</feature>
<feature type="transmembrane region" description="Helical" evidence="6">
    <location>
        <begin position="144"/>
        <end position="163"/>
    </location>
</feature>
<dbReference type="FunFam" id="1.20.1250.20:FF:000726">
    <property type="entry name" value="DUF895 domain membrane protein"/>
    <property type="match status" value="1"/>
</dbReference>
<dbReference type="PANTHER" id="PTHR23294:SF54">
    <property type="entry name" value="DUF895 DOMAIN MEMBRANE PROTEIN (AFU_ORTHOLOGUE AFUA_8G04110)"/>
    <property type="match status" value="1"/>
</dbReference>
<feature type="transmembrane region" description="Helical" evidence="6">
    <location>
        <begin position="309"/>
        <end position="327"/>
    </location>
</feature>
<dbReference type="Proteomes" id="UP000324767">
    <property type="component" value="Unassembled WGS sequence"/>
</dbReference>
<feature type="transmembrane region" description="Helical" evidence="6">
    <location>
        <begin position="339"/>
        <end position="358"/>
    </location>
</feature>
<dbReference type="CDD" id="cd06178">
    <property type="entry name" value="MFS_unc93-like"/>
    <property type="match status" value="1"/>
</dbReference>
<reference evidence="9" key="2">
    <citation type="submission" date="2017-03" db="EMBL/GenBank/DDBJ databases">
        <authorList>
            <person name="Sharma R."/>
            <person name="Thines M."/>
        </authorList>
    </citation>
    <scope>NUCLEOTIDE SEQUENCE [LARGE SCALE GENOMIC DNA]</scope>
</reference>
<feature type="transmembrane region" description="Helical" evidence="6">
    <location>
        <begin position="49"/>
        <end position="73"/>
    </location>
</feature>